<gene>
    <name evidence="3" type="ORF">OQ273_17470</name>
</gene>
<feature type="chain" id="PRO_5040805610" evidence="1">
    <location>
        <begin position="22"/>
        <end position="92"/>
    </location>
</feature>
<reference evidence="3" key="1">
    <citation type="submission" date="2022-11" db="EMBL/GenBank/DDBJ databases">
        <title>Draft genome sequence of Hoeflea poritis E7-10 and Hoeflea prorocentri PM5-8, separated from scleractinian coral Porites lutea and marine dinoflagellate.</title>
        <authorList>
            <person name="Zhang G."/>
            <person name="Wei Q."/>
            <person name="Cai L."/>
        </authorList>
    </citation>
    <scope>NUCLEOTIDE SEQUENCE</scope>
    <source>
        <strain evidence="3">PM5-8</strain>
    </source>
</reference>
<comment type="caution">
    <text evidence="3">The sequence shown here is derived from an EMBL/GenBank/DDBJ whole genome shotgun (WGS) entry which is preliminary data.</text>
</comment>
<organism evidence="3 4">
    <name type="scientific">Hoeflea prorocentri</name>
    <dbReference type="NCBI Taxonomy" id="1922333"/>
    <lineage>
        <taxon>Bacteria</taxon>
        <taxon>Pseudomonadati</taxon>
        <taxon>Pseudomonadota</taxon>
        <taxon>Alphaproteobacteria</taxon>
        <taxon>Hyphomicrobiales</taxon>
        <taxon>Rhizobiaceae</taxon>
        <taxon>Hoeflea</taxon>
    </lineage>
</organism>
<proteinExistence type="predicted"/>
<name>A0A9X3UL48_9HYPH</name>
<keyword evidence="1" id="KW-0732">Signal</keyword>
<dbReference type="Proteomes" id="UP001151234">
    <property type="component" value="Unassembled WGS sequence"/>
</dbReference>
<keyword evidence="4" id="KW-1185">Reference proteome</keyword>
<protein>
    <submittedName>
        <fullName evidence="3">PepSY domain-containing protein</fullName>
    </submittedName>
</protein>
<feature type="signal peptide" evidence="1">
    <location>
        <begin position="1"/>
        <end position="21"/>
    </location>
</feature>
<evidence type="ECO:0000256" key="1">
    <source>
        <dbReference type="SAM" id="SignalP"/>
    </source>
</evidence>
<evidence type="ECO:0000313" key="3">
    <source>
        <dbReference type="EMBL" id="MDA5400371.1"/>
    </source>
</evidence>
<evidence type="ECO:0000313" key="4">
    <source>
        <dbReference type="Proteomes" id="UP001151234"/>
    </source>
</evidence>
<sequence length="92" mass="9834">MKTATLLLASALALTGATAYAAVAQGDVIGTSETEIRARLESAGYTVEKIVFEDDEIEVEAFYKGAEMEIELSRATGAVLEIEAEDDDEDDD</sequence>
<dbReference type="InterPro" id="IPR025711">
    <property type="entry name" value="PepSY"/>
</dbReference>
<dbReference type="EMBL" id="JAPJZI010000001">
    <property type="protein sequence ID" value="MDA5400371.1"/>
    <property type="molecule type" value="Genomic_DNA"/>
</dbReference>
<dbReference type="AlphaFoldDB" id="A0A9X3UL48"/>
<dbReference type="RefSeq" id="WP_267991871.1">
    <property type="nucleotide sequence ID" value="NZ_JAPJZI010000001.1"/>
</dbReference>
<feature type="domain" description="PepSY" evidence="2">
    <location>
        <begin position="6"/>
        <end position="81"/>
    </location>
</feature>
<dbReference type="Pfam" id="PF13670">
    <property type="entry name" value="PepSY_2"/>
    <property type="match status" value="1"/>
</dbReference>
<accession>A0A9X3UL48</accession>
<evidence type="ECO:0000259" key="2">
    <source>
        <dbReference type="Pfam" id="PF13670"/>
    </source>
</evidence>